<comment type="similarity">
    <text evidence="1">Belongs to the sigma-70 factor family. ECF subfamily.</text>
</comment>
<dbReference type="InterPro" id="IPR036388">
    <property type="entry name" value="WH-like_DNA-bd_sf"/>
</dbReference>
<name>A0ABR7XPU1_9SPHI</name>
<reference evidence="7 8" key="1">
    <citation type="submission" date="2020-08" db="EMBL/GenBank/DDBJ databases">
        <title>Sphingobacterium sp. DN00404 isolated from aquaculture water.</title>
        <authorList>
            <person name="Zhang M."/>
        </authorList>
    </citation>
    <scope>NUCLEOTIDE SEQUENCE [LARGE SCALE GENOMIC DNA]</scope>
    <source>
        <strain evidence="7 8">KCTC 42746</strain>
    </source>
</reference>
<gene>
    <name evidence="7" type="ORF">H8B21_06350</name>
</gene>
<evidence type="ECO:0000259" key="6">
    <source>
        <dbReference type="Pfam" id="PF08281"/>
    </source>
</evidence>
<keyword evidence="2" id="KW-0805">Transcription regulation</keyword>
<dbReference type="InterPro" id="IPR014327">
    <property type="entry name" value="RNA_pol_sigma70_bacteroid"/>
</dbReference>
<dbReference type="InterPro" id="IPR039425">
    <property type="entry name" value="RNA_pol_sigma-70-like"/>
</dbReference>
<sequence>MEMKNRYTGVEDAELAQQIRSGNHRAFEELFHRYKERLYRHAYHMIPDAEICNDIIQDVFIAVWTKRKSFFIKTSIVAYLTQAVKHRILDHISHQKVVERYLEEIYDFNKNGRCYTEESVLVRELVALIENEKSELPPRTKEIFEMNREQHLSYKEIGQMLDISEKTAKKQVHNALRYLRTKLTILLFSFLILLF</sequence>
<dbReference type="Pfam" id="PF08281">
    <property type="entry name" value="Sigma70_r4_2"/>
    <property type="match status" value="1"/>
</dbReference>
<evidence type="ECO:0000256" key="4">
    <source>
        <dbReference type="ARBA" id="ARBA00023163"/>
    </source>
</evidence>
<keyword evidence="8" id="KW-1185">Reference proteome</keyword>
<accession>A0ABR7XPU1</accession>
<dbReference type="PANTHER" id="PTHR43133">
    <property type="entry name" value="RNA POLYMERASE ECF-TYPE SIGMA FACTO"/>
    <property type="match status" value="1"/>
</dbReference>
<dbReference type="NCBIfam" id="TIGR02937">
    <property type="entry name" value="sigma70-ECF"/>
    <property type="match status" value="1"/>
</dbReference>
<dbReference type="SUPFAM" id="SSF88659">
    <property type="entry name" value="Sigma3 and sigma4 domains of RNA polymerase sigma factors"/>
    <property type="match status" value="1"/>
</dbReference>
<dbReference type="SUPFAM" id="SSF88946">
    <property type="entry name" value="Sigma2 domain of RNA polymerase sigma factors"/>
    <property type="match status" value="1"/>
</dbReference>
<comment type="caution">
    <text evidence="7">The sequence shown here is derived from an EMBL/GenBank/DDBJ whole genome shotgun (WGS) entry which is preliminary data.</text>
</comment>
<dbReference type="CDD" id="cd06171">
    <property type="entry name" value="Sigma70_r4"/>
    <property type="match status" value="1"/>
</dbReference>
<evidence type="ECO:0000256" key="3">
    <source>
        <dbReference type="ARBA" id="ARBA00023082"/>
    </source>
</evidence>
<evidence type="ECO:0000313" key="8">
    <source>
        <dbReference type="Proteomes" id="UP000651112"/>
    </source>
</evidence>
<evidence type="ECO:0000259" key="5">
    <source>
        <dbReference type="Pfam" id="PF04542"/>
    </source>
</evidence>
<dbReference type="Gene3D" id="1.10.1740.10">
    <property type="match status" value="1"/>
</dbReference>
<proteinExistence type="inferred from homology"/>
<organism evidence="7 8">
    <name type="scientific">Sphingobacterium chuzhouense</name>
    <dbReference type="NCBI Taxonomy" id="1742264"/>
    <lineage>
        <taxon>Bacteria</taxon>
        <taxon>Pseudomonadati</taxon>
        <taxon>Bacteroidota</taxon>
        <taxon>Sphingobacteriia</taxon>
        <taxon>Sphingobacteriales</taxon>
        <taxon>Sphingobacteriaceae</taxon>
        <taxon>Sphingobacterium</taxon>
    </lineage>
</organism>
<evidence type="ECO:0000256" key="1">
    <source>
        <dbReference type="ARBA" id="ARBA00010641"/>
    </source>
</evidence>
<evidence type="ECO:0000256" key="2">
    <source>
        <dbReference type="ARBA" id="ARBA00023015"/>
    </source>
</evidence>
<evidence type="ECO:0000313" key="7">
    <source>
        <dbReference type="EMBL" id="MBD1421190.1"/>
    </source>
</evidence>
<dbReference type="InterPro" id="IPR007627">
    <property type="entry name" value="RNA_pol_sigma70_r2"/>
</dbReference>
<dbReference type="NCBIfam" id="TIGR02985">
    <property type="entry name" value="Sig70_bacteroi1"/>
    <property type="match status" value="1"/>
</dbReference>
<dbReference type="InterPro" id="IPR013325">
    <property type="entry name" value="RNA_pol_sigma_r2"/>
</dbReference>
<dbReference type="InterPro" id="IPR014284">
    <property type="entry name" value="RNA_pol_sigma-70_dom"/>
</dbReference>
<dbReference type="InterPro" id="IPR013249">
    <property type="entry name" value="RNA_pol_sigma70_r4_t2"/>
</dbReference>
<feature type="domain" description="RNA polymerase sigma-70 region 2" evidence="5">
    <location>
        <begin position="30"/>
        <end position="96"/>
    </location>
</feature>
<dbReference type="Proteomes" id="UP000651112">
    <property type="component" value="Unassembled WGS sequence"/>
</dbReference>
<keyword evidence="3" id="KW-0731">Sigma factor</keyword>
<dbReference type="Pfam" id="PF04542">
    <property type="entry name" value="Sigma70_r2"/>
    <property type="match status" value="1"/>
</dbReference>
<dbReference type="Gene3D" id="1.10.10.10">
    <property type="entry name" value="Winged helix-like DNA-binding domain superfamily/Winged helix DNA-binding domain"/>
    <property type="match status" value="1"/>
</dbReference>
<protein>
    <submittedName>
        <fullName evidence="7">RNA polymerase sigma-70 factor</fullName>
    </submittedName>
</protein>
<dbReference type="PANTHER" id="PTHR43133:SF46">
    <property type="entry name" value="RNA POLYMERASE SIGMA-70 FACTOR ECF SUBFAMILY"/>
    <property type="match status" value="1"/>
</dbReference>
<keyword evidence="4" id="KW-0804">Transcription</keyword>
<dbReference type="EMBL" id="JACNYL010000002">
    <property type="protein sequence ID" value="MBD1421190.1"/>
    <property type="molecule type" value="Genomic_DNA"/>
</dbReference>
<dbReference type="InterPro" id="IPR013324">
    <property type="entry name" value="RNA_pol_sigma_r3/r4-like"/>
</dbReference>
<feature type="domain" description="RNA polymerase sigma factor 70 region 4 type 2" evidence="6">
    <location>
        <begin position="134"/>
        <end position="178"/>
    </location>
</feature>
<dbReference type="RefSeq" id="WP_190312979.1">
    <property type="nucleotide sequence ID" value="NZ_JACNYL010000002.1"/>
</dbReference>